<dbReference type="Gene3D" id="1.20.140.150">
    <property type="match status" value="1"/>
</dbReference>
<keyword evidence="1" id="KW-0472">Membrane</keyword>
<dbReference type="EMBL" id="CAJFDH010000002">
    <property type="protein sequence ID" value="CAD5213005.1"/>
    <property type="molecule type" value="Genomic_DNA"/>
</dbReference>
<organism evidence="2 3">
    <name type="scientific">Bursaphelenchus okinawaensis</name>
    <dbReference type="NCBI Taxonomy" id="465554"/>
    <lineage>
        <taxon>Eukaryota</taxon>
        <taxon>Metazoa</taxon>
        <taxon>Ecdysozoa</taxon>
        <taxon>Nematoda</taxon>
        <taxon>Chromadorea</taxon>
        <taxon>Rhabditida</taxon>
        <taxon>Tylenchina</taxon>
        <taxon>Tylenchomorpha</taxon>
        <taxon>Aphelenchoidea</taxon>
        <taxon>Aphelenchoididae</taxon>
        <taxon>Bursaphelenchus</taxon>
    </lineage>
</organism>
<feature type="transmembrane region" description="Helical" evidence="1">
    <location>
        <begin position="77"/>
        <end position="98"/>
    </location>
</feature>
<feature type="transmembrane region" description="Helical" evidence="1">
    <location>
        <begin position="105"/>
        <end position="128"/>
    </location>
</feature>
<comment type="caution">
    <text evidence="2">The sequence shown here is derived from an EMBL/GenBank/DDBJ whole genome shotgun (WGS) entry which is preliminary data.</text>
</comment>
<sequence length="194" mass="20423">MGGGAGGTAMALLVFALLTPYWYNLEGVNVSIRKGFVCLEEDSVICKTAQKRLAKKFDNAEQKGDGSFSTSGIKTSFYIFCAGAGMAVLSVVVALIGLFVQSGLLLIVGAFLNFLAAGGVGTSFGWFLNTFIDPQKLTDKLITNASHVKEQMDSGNFFGTSFFATAGAAGLLIVAAIFNIIANLATPSAEPRRR</sequence>
<feature type="transmembrane region" description="Helical" evidence="1">
    <location>
        <begin position="7"/>
        <end position="23"/>
    </location>
</feature>
<keyword evidence="3" id="KW-1185">Reference proteome</keyword>
<name>A0A811K9Y5_9BILA</name>
<evidence type="ECO:0000256" key="1">
    <source>
        <dbReference type="SAM" id="Phobius"/>
    </source>
</evidence>
<feature type="transmembrane region" description="Helical" evidence="1">
    <location>
        <begin position="162"/>
        <end position="185"/>
    </location>
</feature>
<gene>
    <name evidence="2" type="ORF">BOKJ2_LOCUS4806</name>
</gene>
<evidence type="ECO:0000313" key="3">
    <source>
        <dbReference type="Proteomes" id="UP000614601"/>
    </source>
</evidence>
<dbReference type="EMBL" id="CAJFCW020000002">
    <property type="protein sequence ID" value="CAG9098618.1"/>
    <property type="molecule type" value="Genomic_DNA"/>
</dbReference>
<reference evidence="2" key="1">
    <citation type="submission" date="2020-09" db="EMBL/GenBank/DDBJ databases">
        <authorList>
            <person name="Kikuchi T."/>
        </authorList>
    </citation>
    <scope>NUCLEOTIDE SEQUENCE</scope>
    <source>
        <strain evidence="2">SH1</strain>
    </source>
</reference>
<keyword evidence="1" id="KW-1133">Transmembrane helix</keyword>
<evidence type="ECO:0000313" key="2">
    <source>
        <dbReference type="EMBL" id="CAD5213005.1"/>
    </source>
</evidence>
<protein>
    <submittedName>
        <fullName evidence="2">Uncharacterized protein</fullName>
    </submittedName>
</protein>
<proteinExistence type="predicted"/>
<dbReference type="AlphaFoldDB" id="A0A811K9Y5"/>
<dbReference type="Proteomes" id="UP000783686">
    <property type="component" value="Unassembled WGS sequence"/>
</dbReference>
<dbReference type="Proteomes" id="UP000614601">
    <property type="component" value="Unassembled WGS sequence"/>
</dbReference>
<accession>A0A811K9Y5</accession>
<keyword evidence="1" id="KW-0812">Transmembrane</keyword>